<evidence type="ECO:0000313" key="1">
    <source>
        <dbReference type="EMBL" id="VXA54691.1"/>
    </source>
</evidence>
<protein>
    <recommendedName>
        <fullName evidence="3">ArsR family transcriptional regulator</fullName>
    </recommendedName>
</protein>
<accession>A0A653K2M0</accession>
<dbReference type="AlphaFoldDB" id="A0A653K2M0"/>
<name>A0A653K2M0_9GAMM</name>
<evidence type="ECO:0000313" key="2">
    <source>
        <dbReference type="Proteomes" id="UP000430404"/>
    </source>
</evidence>
<dbReference type="EMBL" id="CABWKZ010000010">
    <property type="protein sequence ID" value="VXA54691.1"/>
    <property type="molecule type" value="Genomic_DNA"/>
</dbReference>
<organism evidence="1 2">
    <name type="scientific">Acinetobacter proteolyticus</name>
    <dbReference type="NCBI Taxonomy" id="1776741"/>
    <lineage>
        <taxon>Bacteria</taxon>
        <taxon>Pseudomonadati</taxon>
        <taxon>Pseudomonadota</taxon>
        <taxon>Gammaproteobacteria</taxon>
        <taxon>Moraxellales</taxon>
        <taxon>Moraxellaceae</taxon>
        <taxon>Acinetobacter</taxon>
    </lineage>
</organism>
<dbReference type="RefSeq" id="WP_159724846.1">
    <property type="nucleotide sequence ID" value="NZ_LR732744.1"/>
</dbReference>
<evidence type="ECO:0008006" key="3">
    <source>
        <dbReference type="Google" id="ProtNLM"/>
    </source>
</evidence>
<gene>
    <name evidence="1" type="ORF">ACI8B_180162</name>
</gene>
<sequence>MSFADHLKEDMRLVVLRSLSELPTYRSNSSVLHTFVTRYGHSFSRDQLRTELHWLAEQGLLVIEENLDTVLVVKLTERGADVAKGLVVTHGVKRPSA</sequence>
<reference evidence="1 2" key="1">
    <citation type="submission" date="2019-10" db="EMBL/GenBank/DDBJ databases">
        <authorList>
            <person name="Karimi E."/>
        </authorList>
    </citation>
    <scope>NUCLEOTIDE SEQUENCE [LARGE SCALE GENOMIC DNA]</scope>
    <source>
        <strain evidence="1">Acinetobacter sp. 8BE</strain>
    </source>
</reference>
<proteinExistence type="predicted"/>
<dbReference type="Proteomes" id="UP000430404">
    <property type="component" value="Unassembled WGS sequence"/>
</dbReference>